<dbReference type="InterPro" id="IPR042176">
    <property type="entry name" value="Pantoate_ligase_C"/>
</dbReference>
<dbReference type="GO" id="GO:0004592">
    <property type="term" value="F:pantoate-beta-alanine ligase activity"/>
    <property type="evidence" value="ECO:0007669"/>
    <property type="project" value="InterPro"/>
</dbReference>
<dbReference type="SUPFAM" id="SSF52374">
    <property type="entry name" value="Nucleotidylyl transferase"/>
    <property type="match status" value="1"/>
</dbReference>
<evidence type="ECO:0000313" key="1">
    <source>
        <dbReference type="EMBL" id="GAG96016.1"/>
    </source>
</evidence>
<gene>
    <name evidence="1" type="ORF">S01H4_36903</name>
</gene>
<dbReference type="GO" id="GO:0015940">
    <property type="term" value="P:pantothenate biosynthetic process"/>
    <property type="evidence" value="ECO:0007669"/>
    <property type="project" value="InterPro"/>
</dbReference>
<organism evidence="1">
    <name type="scientific">marine sediment metagenome</name>
    <dbReference type="NCBI Taxonomy" id="412755"/>
    <lineage>
        <taxon>unclassified sequences</taxon>
        <taxon>metagenomes</taxon>
        <taxon>ecological metagenomes</taxon>
    </lineage>
</organism>
<dbReference type="Pfam" id="PF02569">
    <property type="entry name" value="Pantoate_ligase"/>
    <property type="match status" value="1"/>
</dbReference>
<proteinExistence type="predicted"/>
<name>X1DHY6_9ZZZZ</name>
<dbReference type="EMBL" id="BART01019770">
    <property type="protein sequence ID" value="GAG96016.1"/>
    <property type="molecule type" value="Genomic_DNA"/>
</dbReference>
<reference evidence="1" key="1">
    <citation type="journal article" date="2014" name="Front. Microbiol.">
        <title>High frequency of phylogenetically diverse reductive dehalogenase-homologous genes in deep subseafloor sedimentary metagenomes.</title>
        <authorList>
            <person name="Kawai M."/>
            <person name="Futagami T."/>
            <person name="Toyoda A."/>
            <person name="Takaki Y."/>
            <person name="Nishi S."/>
            <person name="Hori S."/>
            <person name="Arai W."/>
            <person name="Tsubouchi T."/>
            <person name="Morono Y."/>
            <person name="Uchiyama I."/>
            <person name="Ito T."/>
            <person name="Fujiyama A."/>
            <person name="Inagaki F."/>
            <person name="Takami H."/>
        </authorList>
    </citation>
    <scope>NUCLEOTIDE SEQUENCE</scope>
    <source>
        <strain evidence="1">Expedition CK06-06</strain>
    </source>
</reference>
<feature type="non-terminal residue" evidence="1">
    <location>
        <position position="1"/>
    </location>
</feature>
<dbReference type="Gene3D" id="3.30.1300.10">
    <property type="entry name" value="Pantoate-beta-alanine ligase, C-terminal domain"/>
    <property type="match status" value="1"/>
</dbReference>
<dbReference type="InterPro" id="IPR003721">
    <property type="entry name" value="Pantoate_ligase"/>
</dbReference>
<accession>X1DHY6</accession>
<comment type="caution">
    <text evidence="1">The sequence shown here is derived from an EMBL/GenBank/DDBJ whole genome shotgun (WGS) entry which is preliminary data.</text>
</comment>
<evidence type="ECO:0008006" key="2">
    <source>
        <dbReference type="Google" id="ProtNLM"/>
    </source>
</evidence>
<protein>
    <recommendedName>
        <fullName evidence="2">Pantoate--beta-alanine ligase</fullName>
    </recommendedName>
</protein>
<dbReference type="AlphaFoldDB" id="X1DHY6"/>
<sequence>NIDYVSVADAETLDELDTVNPPALISLAVKIGTTRLIDNIVLQ</sequence>